<evidence type="ECO:0000313" key="4">
    <source>
        <dbReference type="Proteomes" id="UP000284250"/>
    </source>
</evidence>
<feature type="signal peptide" evidence="2">
    <location>
        <begin position="1"/>
        <end position="20"/>
    </location>
</feature>
<dbReference type="RefSeq" id="WP_119654771.1">
    <property type="nucleotide sequence ID" value="NZ_JBHUOI010000034.1"/>
</dbReference>
<keyword evidence="2" id="KW-0732">Signal</keyword>
<feature type="compositionally biased region" description="Basic and acidic residues" evidence="1">
    <location>
        <begin position="55"/>
        <end position="64"/>
    </location>
</feature>
<reference evidence="3 4" key="1">
    <citation type="submission" date="2019-01" db="EMBL/GenBank/DDBJ databases">
        <title>Hymenobacter humicola sp. nov., isolated from soils in Antarctica.</title>
        <authorList>
            <person name="Sedlacek I."/>
            <person name="Holochova P."/>
            <person name="Kralova S."/>
            <person name="Pantucek R."/>
            <person name="Stankova E."/>
            <person name="Vrbovska V."/>
            <person name="Kristofova L."/>
            <person name="Svec P."/>
            <person name="Busse H.-J."/>
        </authorList>
    </citation>
    <scope>NUCLEOTIDE SEQUENCE [LARGE SCALE GENOMIC DNA]</scope>
    <source>
        <strain evidence="3 4">CCM 8852</strain>
    </source>
</reference>
<dbReference type="EMBL" id="QYCN01000005">
    <property type="protein sequence ID" value="RIY12455.1"/>
    <property type="molecule type" value="Genomic_DNA"/>
</dbReference>
<dbReference type="OrthoDB" id="884774at2"/>
<feature type="region of interest" description="Disordered" evidence="1">
    <location>
        <begin position="55"/>
        <end position="110"/>
    </location>
</feature>
<organism evidence="3 4">
    <name type="scientific">Hymenobacter rubripertinctus</name>
    <dbReference type="NCBI Taxonomy" id="2029981"/>
    <lineage>
        <taxon>Bacteria</taxon>
        <taxon>Pseudomonadati</taxon>
        <taxon>Bacteroidota</taxon>
        <taxon>Cytophagia</taxon>
        <taxon>Cytophagales</taxon>
        <taxon>Hymenobacteraceae</taxon>
        <taxon>Hymenobacter</taxon>
    </lineage>
</organism>
<accession>A0A418R550</accession>
<evidence type="ECO:0000313" key="3">
    <source>
        <dbReference type="EMBL" id="RIY12455.1"/>
    </source>
</evidence>
<sequence length="110" mass="12419">MRYALIGTFLLALLSTQARAQLESTSPAGQRAANRKALRDARKFDAKYKESHLTVKKEELKDQSGGRLAVNPPTDERASYQFDRTGAPRVSEPSRYNFRLRKKRDAAVAH</sequence>
<gene>
    <name evidence="3" type="ORF">D0T11_05470</name>
</gene>
<evidence type="ECO:0000256" key="2">
    <source>
        <dbReference type="SAM" id="SignalP"/>
    </source>
</evidence>
<dbReference type="Proteomes" id="UP000284250">
    <property type="component" value="Unassembled WGS sequence"/>
</dbReference>
<feature type="chain" id="PRO_5019587160" evidence="2">
    <location>
        <begin position="21"/>
        <end position="110"/>
    </location>
</feature>
<protein>
    <submittedName>
        <fullName evidence="3">Uncharacterized protein</fullName>
    </submittedName>
</protein>
<proteinExistence type="predicted"/>
<evidence type="ECO:0000256" key="1">
    <source>
        <dbReference type="SAM" id="MobiDB-lite"/>
    </source>
</evidence>
<name>A0A418R550_9BACT</name>
<keyword evidence="4" id="KW-1185">Reference proteome</keyword>
<dbReference type="AlphaFoldDB" id="A0A418R550"/>
<comment type="caution">
    <text evidence="3">The sequence shown here is derived from an EMBL/GenBank/DDBJ whole genome shotgun (WGS) entry which is preliminary data.</text>
</comment>